<evidence type="ECO:0000313" key="8">
    <source>
        <dbReference type="EMBL" id="SES85594.1"/>
    </source>
</evidence>
<reference evidence="8 9" key="1">
    <citation type="submission" date="2016-10" db="EMBL/GenBank/DDBJ databases">
        <authorList>
            <person name="de Groot N.N."/>
        </authorList>
    </citation>
    <scope>NUCLEOTIDE SEQUENCE [LARGE SCALE GENOMIC DNA]</scope>
    <source>
        <strain evidence="8 9">DSM 19706</strain>
    </source>
</reference>
<keyword evidence="2 6" id="KW-0597">Phosphoprotein</keyword>
<keyword evidence="6" id="KW-0472">Membrane</keyword>
<dbReference type="NCBIfam" id="NF002519">
    <property type="entry name" value="PRK01908.1"/>
    <property type="match status" value="1"/>
</dbReference>
<organism evidence="8 9">
    <name type="scientific">Thalassotalea agarivorans</name>
    <name type="common">Thalassomonas agarivorans</name>
    <dbReference type="NCBI Taxonomy" id="349064"/>
    <lineage>
        <taxon>Bacteria</taxon>
        <taxon>Pseudomonadati</taxon>
        <taxon>Pseudomonadota</taxon>
        <taxon>Gammaproteobacteria</taxon>
        <taxon>Alteromonadales</taxon>
        <taxon>Colwelliaceae</taxon>
        <taxon>Thalassotalea</taxon>
    </lineage>
</organism>
<dbReference type="GO" id="GO:0010181">
    <property type="term" value="F:FMN binding"/>
    <property type="evidence" value="ECO:0007669"/>
    <property type="project" value="InterPro"/>
</dbReference>
<feature type="domain" description="FMN-binding" evidence="7">
    <location>
        <begin position="99"/>
        <end position="191"/>
    </location>
</feature>
<feature type="modified residue" description="FMN phosphoryl threonine" evidence="6">
    <location>
        <position position="174"/>
    </location>
</feature>
<evidence type="ECO:0000259" key="7">
    <source>
        <dbReference type="SMART" id="SM00900"/>
    </source>
</evidence>
<comment type="similarity">
    <text evidence="6">Belongs to the RnfG family.</text>
</comment>
<dbReference type="GO" id="GO:0022900">
    <property type="term" value="P:electron transport chain"/>
    <property type="evidence" value="ECO:0007669"/>
    <property type="project" value="UniProtKB-UniRule"/>
</dbReference>
<dbReference type="InterPro" id="IPR007329">
    <property type="entry name" value="FMN-bd"/>
</dbReference>
<dbReference type="EMBL" id="FOHK01000002">
    <property type="protein sequence ID" value="SES85594.1"/>
    <property type="molecule type" value="Genomic_DNA"/>
</dbReference>
<protein>
    <recommendedName>
        <fullName evidence="6">Ion-translocating oxidoreductase complex subunit G</fullName>
        <ecNumber evidence="6">7.-.-.-</ecNumber>
    </recommendedName>
    <alternativeName>
        <fullName evidence="6">Rnf electron transport complex subunit G</fullName>
    </alternativeName>
</protein>
<keyword evidence="6" id="KW-0997">Cell inner membrane</keyword>
<keyword evidence="6" id="KW-1133">Transmembrane helix</keyword>
<dbReference type="STRING" id="349064.SAMN05660429_00599"/>
<dbReference type="HAMAP" id="MF_00479">
    <property type="entry name" value="RsxG_RnfG"/>
    <property type="match status" value="1"/>
</dbReference>
<dbReference type="Proteomes" id="UP000199308">
    <property type="component" value="Unassembled WGS sequence"/>
</dbReference>
<evidence type="ECO:0000313" key="9">
    <source>
        <dbReference type="Proteomes" id="UP000199308"/>
    </source>
</evidence>
<dbReference type="PROSITE" id="PS51257">
    <property type="entry name" value="PROKAR_LIPOPROTEIN"/>
    <property type="match status" value="1"/>
</dbReference>
<dbReference type="EC" id="7.-.-.-" evidence="6"/>
<keyword evidence="6" id="KW-0812">Transmembrane</keyword>
<dbReference type="AlphaFoldDB" id="A0A1H9ZV31"/>
<dbReference type="SMART" id="SM00900">
    <property type="entry name" value="FMN_bind"/>
    <property type="match status" value="1"/>
</dbReference>
<keyword evidence="6" id="KW-1278">Translocase</keyword>
<keyword evidence="5 6" id="KW-0249">Electron transport</keyword>
<proteinExistence type="inferred from homology"/>
<dbReference type="GO" id="GO:0009055">
    <property type="term" value="F:electron transfer activity"/>
    <property type="evidence" value="ECO:0007669"/>
    <property type="project" value="InterPro"/>
</dbReference>
<evidence type="ECO:0000256" key="4">
    <source>
        <dbReference type="ARBA" id="ARBA00022643"/>
    </source>
</evidence>
<comment type="cofactor">
    <cofactor evidence="6">
        <name>FMN</name>
        <dbReference type="ChEBI" id="CHEBI:58210"/>
    </cofactor>
</comment>
<sequence>MRQAIQKNALILSAFAIACTALVGGVHLLTKDTIKLQEQQYLLNTLNQVIPPAQHDNDLYQDCVRLIGSQSNDFVELAYLATLEGQPSAAAITTRAPDGYNGNIELLVAMNYDGSVSGVRVLKHNETPGLGDKIEEKRSDWILSFNGRSVSQNDDPRWQVQKDGGVFDQFTGATITPRAVVKAVKDTALYFERNKDAMFTQFPACRDRNESL</sequence>
<dbReference type="PANTHER" id="PTHR36118:SF1">
    <property type="entry name" value="ION-TRANSLOCATING OXIDOREDUCTASE COMPLEX SUBUNIT G"/>
    <property type="match status" value="1"/>
</dbReference>
<keyword evidence="9" id="KW-1185">Reference proteome</keyword>
<evidence type="ECO:0000256" key="3">
    <source>
        <dbReference type="ARBA" id="ARBA00022630"/>
    </source>
</evidence>
<comment type="subcellular location">
    <subcellularLocation>
        <location evidence="6">Cell inner membrane</location>
        <topology evidence="6">Single-pass membrane protein</topology>
    </subcellularLocation>
</comment>
<dbReference type="PANTHER" id="PTHR36118">
    <property type="entry name" value="ION-TRANSLOCATING OXIDOREDUCTASE COMPLEX SUBUNIT G"/>
    <property type="match status" value="1"/>
</dbReference>
<comment type="function">
    <text evidence="6">Part of a membrane-bound complex that couples electron transfer with translocation of ions across the membrane.</text>
</comment>
<dbReference type="Pfam" id="PF04205">
    <property type="entry name" value="FMN_bind"/>
    <property type="match status" value="1"/>
</dbReference>
<dbReference type="PIRSF" id="PIRSF006091">
    <property type="entry name" value="E_trnsport_RnfG"/>
    <property type="match status" value="1"/>
</dbReference>
<keyword evidence="4 6" id="KW-0288">FMN</keyword>
<keyword evidence="1 6" id="KW-0813">Transport</keyword>
<dbReference type="RefSeq" id="WP_093327559.1">
    <property type="nucleotide sequence ID" value="NZ_AP027363.1"/>
</dbReference>
<dbReference type="NCBIfam" id="TIGR01947">
    <property type="entry name" value="rnfG"/>
    <property type="match status" value="1"/>
</dbReference>
<evidence type="ECO:0000256" key="2">
    <source>
        <dbReference type="ARBA" id="ARBA00022553"/>
    </source>
</evidence>
<keyword evidence="3 6" id="KW-0285">Flavoprotein</keyword>
<dbReference type="OrthoDB" id="9784165at2"/>
<dbReference type="InterPro" id="IPR010209">
    <property type="entry name" value="Ion_transpt_RnfG/RsxG"/>
</dbReference>
<evidence type="ECO:0000256" key="5">
    <source>
        <dbReference type="ARBA" id="ARBA00022982"/>
    </source>
</evidence>
<evidence type="ECO:0000256" key="1">
    <source>
        <dbReference type="ARBA" id="ARBA00022448"/>
    </source>
</evidence>
<gene>
    <name evidence="6" type="primary">rnfG</name>
    <name evidence="8" type="ORF">SAMN05660429_00599</name>
</gene>
<comment type="subunit">
    <text evidence="6">The complex is composed of six subunits: RnfA, RnfB, RnfC, RnfD, RnfE and RnfG.</text>
</comment>
<evidence type="ECO:0000256" key="6">
    <source>
        <dbReference type="HAMAP-Rule" id="MF_00479"/>
    </source>
</evidence>
<accession>A0A1H9ZV31</accession>
<name>A0A1H9ZV31_THASX</name>
<keyword evidence="6" id="KW-1003">Cell membrane</keyword>
<dbReference type="GO" id="GO:0005886">
    <property type="term" value="C:plasma membrane"/>
    <property type="evidence" value="ECO:0007669"/>
    <property type="project" value="UniProtKB-SubCell"/>
</dbReference>